<protein>
    <recommendedName>
        <fullName evidence="2">HTH arsR-type domain-containing protein</fullName>
    </recommendedName>
</protein>
<dbReference type="PRINTS" id="PR00778">
    <property type="entry name" value="HTHARSR"/>
</dbReference>
<dbReference type="EMBL" id="BAAANL010000002">
    <property type="protein sequence ID" value="GAA1856599.1"/>
    <property type="molecule type" value="Genomic_DNA"/>
</dbReference>
<dbReference type="InterPro" id="IPR011991">
    <property type="entry name" value="ArsR-like_HTH"/>
</dbReference>
<organism evidence="3 4">
    <name type="scientific">Myceligenerans crystallogenes</name>
    <dbReference type="NCBI Taxonomy" id="316335"/>
    <lineage>
        <taxon>Bacteria</taxon>
        <taxon>Bacillati</taxon>
        <taxon>Actinomycetota</taxon>
        <taxon>Actinomycetes</taxon>
        <taxon>Micrococcales</taxon>
        <taxon>Promicromonosporaceae</taxon>
        <taxon>Myceligenerans</taxon>
    </lineage>
</organism>
<feature type="region of interest" description="Disordered" evidence="1">
    <location>
        <begin position="101"/>
        <end position="140"/>
    </location>
</feature>
<comment type="caution">
    <text evidence="3">The sequence shown here is derived from an EMBL/GenBank/DDBJ whole genome shotgun (WGS) entry which is preliminary data.</text>
</comment>
<evidence type="ECO:0000256" key="1">
    <source>
        <dbReference type="SAM" id="MobiDB-lite"/>
    </source>
</evidence>
<proteinExistence type="predicted"/>
<evidence type="ECO:0000313" key="3">
    <source>
        <dbReference type="EMBL" id="GAA1856599.1"/>
    </source>
</evidence>
<dbReference type="PROSITE" id="PS50987">
    <property type="entry name" value="HTH_ARSR_2"/>
    <property type="match status" value="1"/>
</dbReference>
<evidence type="ECO:0000313" key="4">
    <source>
        <dbReference type="Proteomes" id="UP001501094"/>
    </source>
</evidence>
<dbReference type="Pfam" id="PF12840">
    <property type="entry name" value="HTH_20"/>
    <property type="match status" value="1"/>
</dbReference>
<dbReference type="InterPro" id="IPR001845">
    <property type="entry name" value="HTH_ArsR_DNA-bd_dom"/>
</dbReference>
<dbReference type="SUPFAM" id="SSF46785">
    <property type="entry name" value="Winged helix' DNA-binding domain"/>
    <property type="match status" value="1"/>
</dbReference>
<dbReference type="SMART" id="SM00418">
    <property type="entry name" value="HTH_ARSR"/>
    <property type="match status" value="1"/>
</dbReference>
<feature type="compositionally biased region" description="Basic and acidic residues" evidence="1">
    <location>
        <begin position="116"/>
        <end position="126"/>
    </location>
</feature>
<feature type="domain" description="HTH arsR-type" evidence="2">
    <location>
        <begin position="1"/>
        <end position="101"/>
    </location>
</feature>
<feature type="compositionally biased region" description="Pro residues" evidence="1">
    <location>
        <begin position="131"/>
        <end position="140"/>
    </location>
</feature>
<reference evidence="3 4" key="1">
    <citation type="journal article" date="2019" name="Int. J. Syst. Evol. Microbiol.">
        <title>The Global Catalogue of Microorganisms (GCM) 10K type strain sequencing project: providing services to taxonomists for standard genome sequencing and annotation.</title>
        <authorList>
            <consortium name="The Broad Institute Genomics Platform"/>
            <consortium name="The Broad Institute Genome Sequencing Center for Infectious Disease"/>
            <person name="Wu L."/>
            <person name="Ma J."/>
        </authorList>
    </citation>
    <scope>NUCLEOTIDE SEQUENCE [LARGE SCALE GENOMIC DNA]</scope>
    <source>
        <strain evidence="3 4">JCM 14326</strain>
    </source>
</reference>
<accession>A0ABN2NBZ0</accession>
<dbReference type="CDD" id="cd00090">
    <property type="entry name" value="HTH_ARSR"/>
    <property type="match status" value="1"/>
</dbReference>
<dbReference type="InterPro" id="IPR036390">
    <property type="entry name" value="WH_DNA-bd_sf"/>
</dbReference>
<dbReference type="PANTHER" id="PTHR38600:SF2">
    <property type="entry name" value="SLL0088 PROTEIN"/>
    <property type="match status" value="1"/>
</dbReference>
<evidence type="ECO:0000259" key="2">
    <source>
        <dbReference type="PROSITE" id="PS50987"/>
    </source>
</evidence>
<sequence>METFEALGDPVRRRILEHLSRGGELSAGQLAALAGDEFAISQPAVSQHLKVLREAGLVTVRAEGRRRVYALHAEALLEAEGWLAGLRQFWSQRLDALETELRRGARERTAGSAAGGREESGRHDTIHGAAPPAPGPRRTA</sequence>
<name>A0ABN2NBZ0_9MICO</name>
<dbReference type="PANTHER" id="PTHR38600">
    <property type="entry name" value="TRANSCRIPTIONAL REGULATORY PROTEIN"/>
    <property type="match status" value="1"/>
</dbReference>
<keyword evidence="4" id="KW-1185">Reference proteome</keyword>
<gene>
    <name evidence="3" type="ORF">GCM10009751_12290</name>
</gene>
<dbReference type="NCBIfam" id="NF033788">
    <property type="entry name" value="HTH_metalloreg"/>
    <property type="match status" value="1"/>
</dbReference>
<dbReference type="InterPro" id="IPR036388">
    <property type="entry name" value="WH-like_DNA-bd_sf"/>
</dbReference>
<dbReference type="RefSeq" id="WP_344100630.1">
    <property type="nucleotide sequence ID" value="NZ_BAAANL010000002.1"/>
</dbReference>
<dbReference type="Proteomes" id="UP001501094">
    <property type="component" value="Unassembled WGS sequence"/>
</dbReference>
<dbReference type="Gene3D" id="1.10.10.10">
    <property type="entry name" value="Winged helix-like DNA-binding domain superfamily/Winged helix DNA-binding domain"/>
    <property type="match status" value="1"/>
</dbReference>